<dbReference type="HOGENOM" id="CLU_3285547_0_0_6"/>
<reference evidence="2 3" key="1">
    <citation type="submission" date="2006-03" db="EMBL/GenBank/DDBJ databases">
        <authorList>
            <person name="Pinhassi J."/>
            <person name="Pedros-Alio C."/>
            <person name="Ferriera S."/>
            <person name="Johnson J."/>
            <person name="Kravitz S."/>
            <person name="Halpern A."/>
            <person name="Remington K."/>
            <person name="Beeson K."/>
            <person name="Tran B."/>
            <person name="Rogers Y.-H."/>
            <person name="Friedman R."/>
            <person name="Venter J.C."/>
        </authorList>
    </citation>
    <scope>NUCLEOTIDE SEQUENCE [LARGE SCALE GENOMIC DNA]</scope>
    <source>
        <strain evidence="2 3">RED65</strain>
    </source>
</reference>
<dbReference type="Proteomes" id="UP000004263">
    <property type="component" value="Unassembled WGS sequence"/>
</dbReference>
<feature type="transmembrane region" description="Helical" evidence="1">
    <location>
        <begin position="7"/>
        <end position="25"/>
    </location>
</feature>
<proteinExistence type="predicted"/>
<comment type="caution">
    <text evidence="2">The sequence shown here is derived from an EMBL/GenBank/DDBJ whole genome shotgun (WGS) entry which is preliminary data.</text>
</comment>
<evidence type="ECO:0000313" key="3">
    <source>
        <dbReference type="Proteomes" id="UP000004263"/>
    </source>
</evidence>
<gene>
    <name evidence="2" type="ORF">RED65_01410</name>
</gene>
<organism evidence="2 3">
    <name type="scientific">Bermanella marisrubri</name>
    <dbReference type="NCBI Taxonomy" id="207949"/>
    <lineage>
        <taxon>Bacteria</taxon>
        <taxon>Pseudomonadati</taxon>
        <taxon>Pseudomonadota</taxon>
        <taxon>Gammaproteobacteria</taxon>
        <taxon>Oceanospirillales</taxon>
        <taxon>Oceanospirillaceae</taxon>
        <taxon>Bermanella</taxon>
    </lineage>
</organism>
<keyword evidence="1" id="KW-0812">Transmembrane</keyword>
<evidence type="ECO:0000313" key="2">
    <source>
        <dbReference type="EMBL" id="EAT13376.1"/>
    </source>
</evidence>
<keyword evidence="1" id="KW-1133">Transmembrane helix</keyword>
<sequence>MKMNKSTLKVIGISAAVAAGVLYLYNTNDTVNDALGGGWF</sequence>
<dbReference type="AlphaFoldDB" id="Q1N4Q2"/>
<accession>Q1N4Q2</accession>
<name>Q1N4Q2_9GAMM</name>
<keyword evidence="1" id="KW-0472">Membrane</keyword>
<dbReference type="EMBL" id="AAQH01000002">
    <property type="protein sequence ID" value="EAT13376.1"/>
    <property type="molecule type" value="Genomic_DNA"/>
</dbReference>
<dbReference type="STRING" id="207949.RED65_01410"/>
<keyword evidence="3" id="KW-1185">Reference proteome</keyword>
<protein>
    <submittedName>
        <fullName evidence="2">Uncharacterized protein</fullName>
    </submittedName>
</protein>
<evidence type="ECO:0000256" key="1">
    <source>
        <dbReference type="SAM" id="Phobius"/>
    </source>
</evidence>